<reference evidence="1 2" key="1">
    <citation type="journal article" date="2015" name="Genome Announc.">
        <title>Expanding the biotechnology potential of lactobacilli through comparative genomics of 213 strains and associated genera.</title>
        <authorList>
            <person name="Sun Z."/>
            <person name="Harris H.M."/>
            <person name="McCann A."/>
            <person name="Guo C."/>
            <person name="Argimon S."/>
            <person name="Zhang W."/>
            <person name="Yang X."/>
            <person name="Jeffery I.B."/>
            <person name="Cooney J.C."/>
            <person name="Kagawa T.F."/>
            <person name="Liu W."/>
            <person name="Song Y."/>
            <person name="Salvetti E."/>
            <person name="Wrobel A."/>
            <person name="Rasinkangas P."/>
            <person name="Parkhill J."/>
            <person name="Rea M.C."/>
            <person name="O'Sullivan O."/>
            <person name="Ritari J."/>
            <person name="Douillard F.P."/>
            <person name="Paul Ross R."/>
            <person name="Yang R."/>
            <person name="Briner A.E."/>
            <person name="Felis G.E."/>
            <person name="de Vos W.M."/>
            <person name="Barrangou R."/>
            <person name="Klaenhammer T.R."/>
            <person name="Caufield P.W."/>
            <person name="Cui Y."/>
            <person name="Zhang H."/>
            <person name="O'Toole P.W."/>
        </authorList>
    </citation>
    <scope>NUCLEOTIDE SEQUENCE [LARGE SCALE GENOMIC DNA]</scope>
    <source>
        <strain evidence="1 2">DSM 20253</strain>
    </source>
</reference>
<keyword evidence="2" id="KW-1185">Reference proteome</keyword>
<dbReference type="AlphaFoldDB" id="A0A0R2D4M6"/>
<comment type="caution">
    <text evidence="1">The sequence shown here is derived from an EMBL/GenBank/DDBJ whole genome shotgun (WGS) entry which is preliminary data.</text>
</comment>
<dbReference type="Proteomes" id="UP000051638">
    <property type="component" value="Unassembled WGS sequence"/>
</dbReference>
<dbReference type="Pfam" id="PF13181">
    <property type="entry name" value="TPR_8"/>
    <property type="match status" value="1"/>
</dbReference>
<dbReference type="EMBL" id="AYYI01000023">
    <property type="protein sequence ID" value="KRM98855.1"/>
    <property type="molecule type" value="Genomic_DNA"/>
</dbReference>
<dbReference type="Gene3D" id="1.25.40.10">
    <property type="entry name" value="Tetratricopeptide repeat domain"/>
    <property type="match status" value="1"/>
</dbReference>
<accession>A0A0R2D4M6</accession>
<dbReference type="SUPFAM" id="SSF48452">
    <property type="entry name" value="TPR-like"/>
    <property type="match status" value="1"/>
</dbReference>
<evidence type="ECO:0000313" key="2">
    <source>
        <dbReference type="Proteomes" id="UP000051638"/>
    </source>
</evidence>
<evidence type="ECO:0000313" key="1">
    <source>
        <dbReference type="EMBL" id="KRM98855.1"/>
    </source>
</evidence>
<dbReference type="InterPro" id="IPR011990">
    <property type="entry name" value="TPR-like_helical_dom_sf"/>
</dbReference>
<sequence length="131" mass="15105">MGEVISFLPSCEFYFNLGMTAFSKHRYRQAVIYLKRAQSLAKTDDDFVFANCQLAICLQYAEQYYEAIQCLEKIQPAYEKQHPEIDYFLATCYAFNNDFEQSLTAVKTYLASGQTDFKAEAKTLLSQLVRA</sequence>
<dbReference type="SMART" id="SM00028">
    <property type="entry name" value="TPR"/>
    <property type="match status" value="2"/>
</dbReference>
<evidence type="ECO:0008006" key="3">
    <source>
        <dbReference type="Google" id="ProtNLM"/>
    </source>
</evidence>
<organism evidence="1 2">
    <name type="scientific">Loigolactobacillus rennini DSM 20253</name>
    <dbReference type="NCBI Taxonomy" id="1423796"/>
    <lineage>
        <taxon>Bacteria</taxon>
        <taxon>Bacillati</taxon>
        <taxon>Bacillota</taxon>
        <taxon>Bacilli</taxon>
        <taxon>Lactobacillales</taxon>
        <taxon>Lactobacillaceae</taxon>
        <taxon>Loigolactobacillus</taxon>
    </lineage>
</organism>
<dbReference type="STRING" id="1423796.FC24_GL000809"/>
<dbReference type="PATRIC" id="fig|1423796.3.peg.827"/>
<gene>
    <name evidence="1" type="ORF">FC24_GL000809</name>
</gene>
<protein>
    <recommendedName>
        <fullName evidence="3">Tetratricopeptide repeat protein</fullName>
    </recommendedName>
</protein>
<dbReference type="InterPro" id="IPR019734">
    <property type="entry name" value="TPR_rpt"/>
</dbReference>
<dbReference type="RefSeq" id="WP_057873555.1">
    <property type="nucleotide sequence ID" value="NZ_AYYI01000023.1"/>
</dbReference>
<dbReference type="OrthoDB" id="600613at2"/>
<proteinExistence type="predicted"/>
<name>A0A0R2D4M6_9LACO</name>